<keyword evidence="2" id="KW-1185">Reference proteome</keyword>
<name>B0DP65_LACBS</name>
<dbReference type="RefSeq" id="XP_001885707.1">
    <property type="nucleotide sequence ID" value="XM_001885672.1"/>
</dbReference>
<accession>B0DP65</accession>
<dbReference type="GeneID" id="6081402"/>
<proteinExistence type="predicted"/>
<sequence>MLDWGLVRDQFLTPIDTLNGCLCSVVLHSGCNGLVKWLDVRLNSTTYNVAPYSNNMRDMRHQHFSRIERYSGMSCPSTSSQIQGMKRFRGRVMKRCSRGGKDKGGVFTEGCSLPARWGVGYSQYSQGAFIVDRSNSKGLRTAVISPLRVLDESNSSKTRFWDKIHALHHAFSGKGGGIVELKGAEGNVGATSAIQTASTLLDYLLHCLLNVAGNLGFGMHVTFDPFDCGHDQSNWPDPHFGLTFMAEVNTAVTPLAASTYRQNKAINKQKRLILVSPLVLGSVLKSKFNALYGQFLESHHPFKENLSTESRSGLLPYLYIYSDEILTSARGYSKRQSFGHLNVLPGAHNFVIKGSNLYNAQKKLNSTALFTGCEDIF</sequence>
<dbReference type="AlphaFoldDB" id="B0DP65"/>
<reference evidence="1 2" key="1">
    <citation type="journal article" date="2008" name="Nature">
        <title>The genome of Laccaria bicolor provides insights into mycorrhizal symbiosis.</title>
        <authorList>
            <person name="Martin F."/>
            <person name="Aerts A."/>
            <person name="Ahren D."/>
            <person name="Brun A."/>
            <person name="Danchin E.G.J."/>
            <person name="Duchaussoy F."/>
            <person name="Gibon J."/>
            <person name="Kohler A."/>
            <person name="Lindquist E."/>
            <person name="Pereda V."/>
            <person name="Salamov A."/>
            <person name="Shapiro H.J."/>
            <person name="Wuyts J."/>
            <person name="Blaudez D."/>
            <person name="Buee M."/>
            <person name="Brokstein P."/>
            <person name="Canbaeck B."/>
            <person name="Cohen D."/>
            <person name="Courty P.E."/>
            <person name="Coutinho P.M."/>
            <person name="Delaruelle C."/>
            <person name="Detter J.C."/>
            <person name="Deveau A."/>
            <person name="DiFazio S."/>
            <person name="Duplessis S."/>
            <person name="Fraissinet-Tachet L."/>
            <person name="Lucic E."/>
            <person name="Frey-Klett P."/>
            <person name="Fourrey C."/>
            <person name="Feussner I."/>
            <person name="Gay G."/>
            <person name="Grimwood J."/>
            <person name="Hoegger P.J."/>
            <person name="Jain P."/>
            <person name="Kilaru S."/>
            <person name="Labbe J."/>
            <person name="Lin Y.C."/>
            <person name="Legue V."/>
            <person name="Le Tacon F."/>
            <person name="Marmeisse R."/>
            <person name="Melayah D."/>
            <person name="Montanini B."/>
            <person name="Muratet M."/>
            <person name="Nehls U."/>
            <person name="Niculita-Hirzel H."/>
            <person name="Oudot-Le Secq M.P."/>
            <person name="Peter M."/>
            <person name="Quesneville H."/>
            <person name="Rajashekar B."/>
            <person name="Reich M."/>
            <person name="Rouhier N."/>
            <person name="Schmutz J."/>
            <person name="Yin T."/>
            <person name="Chalot M."/>
            <person name="Henrissat B."/>
            <person name="Kuees U."/>
            <person name="Lucas S."/>
            <person name="Van de Peer Y."/>
            <person name="Podila G.K."/>
            <person name="Polle A."/>
            <person name="Pukkila P.J."/>
            <person name="Richardson P.M."/>
            <person name="Rouze P."/>
            <person name="Sanders I.R."/>
            <person name="Stajich J.E."/>
            <person name="Tunlid A."/>
            <person name="Tuskan G."/>
            <person name="Grigoriev I.V."/>
        </authorList>
    </citation>
    <scope>NUCLEOTIDE SEQUENCE [LARGE SCALE GENOMIC DNA]</scope>
    <source>
        <strain evidence="2">S238N-H82 / ATCC MYA-4686</strain>
    </source>
</reference>
<protein>
    <submittedName>
        <fullName evidence="1">Predicted protein</fullName>
    </submittedName>
</protein>
<evidence type="ECO:0000313" key="1">
    <source>
        <dbReference type="EMBL" id="EDR03559.1"/>
    </source>
</evidence>
<gene>
    <name evidence="1" type="ORF">LACBIDRAFT_331336</name>
</gene>
<dbReference type="Proteomes" id="UP000001194">
    <property type="component" value="Unassembled WGS sequence"/>
</dbReference>
<organism evidence="2">
    <name type="scientific">Laccaria bicolor (strain S238N-H82 / ATCC MYA-4686)</name>
    <name type="common">Bicoloured deceiver</name>
    <name type="synonym">Laccaria laccata var. bicolor</name>
    <dbReference type="NCBI Taxonomy" id="486041"/>
    <lineage>
        <taxon>Eukaryota</taxon>
        <taxon>Fungi</taxon>
        <taxon>Dikarya</taxon>
        <taxon>Basidiomycota</taxon>
        <taxon>Agaricomycotina</taxon>
        <taxon>Agaricomycetes</taxon>
        <taxon>Agaricomycetidae</taxon>
        <taxon>Agaricales</taxon>
        <taxon>Agaricineae</taxon>
        <taxon>Hydnangiaceae</taxon>
        <taxon>Laccaria</taxon>
    </lineage>
</organism>
<dbReference type="HOGENOM" id="CLU_733768_0_0_1"/>
<dbReference type="KEGG" id="lbc:LACBIDRAFT_331336"/>
<evidence type="ECO:0000313" key="2">
    <source>
        <dbReference type="Proteomes" id="UP000001194"/>
    </source>
</evidence>
<dbReference type="InParanoid" id="B0DP65"/>
<dbReference type="EMBL" id="DS547123">
    <property type="protein sequence ID" value="EDR03559.1"/>
    <property type="molecule type" value="Genomic_DNA"/>
</dbReference>